<dbReference type="EMBL" id="KQ085903">
    <property type="protein sequence ID" value="KLO17566.1"/>
    <property type="molecule type" value="Genomic_DNA"/>
</dbReference>
<dbReference type="AlphaFoldDB" id="A0A0H2SKG5"/>
<dbReference type="STRING" id="27342.A0A0H2SKG5"/>
<reference evidence="2 3" key="1">
    <citation type="submission" date="2015-04" db="EMBL/GenBank/DDBJ databases">
        <title>Complete genome sequence of Schizopora paradoxa KUC8140, a cosmopolitan wood degrader in East Asia.</title>
        <authorList>
            <consortium name="DOE Joint Genome Institute"/>
            <person name="Min B."/>
            <person name="Park H."/>
            <person name="Jang Y."/>
            <person name="Kim J.-J."/>
            <person name="Kim K.H."/>
            <person name="Pangilinan J."/>
            <person name="Lipzen A."/>
            <person name="Riley R."/>
            <person name="Grigoriev I.V."/>
            <person name="Spatafora J.W."/>
            <person name="Choi I.-G."/>
        </authorList>
    </citation>
    <scope>NUCLEOTIDE SEQUENCE [LARGE SCALE GENOMIC DNA]</scope>
    <source>
        <strain evidence="2 3">KUC8140</strain>
    </source>
</reference>
<keyword evidence="3" id="KW-1185">Reference proteome</keyword>
<dbReference type="InParanoid" id="A0A0H2SKG5"/>
<gene>
    <name evidence="2" type="ORF">SCHPADRAFT_936932</name>
</gene>
<dbReference type="OrthoDB" id="73875at2759"/>
<keyword evidence="1" id="KW-0732">Signal</keyword>
<name>A0A0H2SKG5_9AGAM</name>
<evidence type="ECO:0000313" key="2">
    <source>
        <dbReference type="EMBL" id="KLO17566.1"/>
    </source>
</evidence>
<dbReference type="Proteomes" id="UP000053477">
    <property type="component" value="Unassembled WGS sequence"/>
</dbReference>
<proteinExistence type="predicted"/>
<feature type="signal peptide" evidence="1">
    <location>
        <begin position="1"/>
        <end position="21"/>
    </location>
</feature>
<sequence length="498" mass="54032">MEVTARLTILLLFALSHQAFGKNDWTKPCHDGICRYDIEEDSTSMGGTIEISGSTSAISDVTPAAGWDILNCTDSTNTQTILLACTDESLGCNHIFDVDAKDTIIRLPQDCGSGPFVRVVDHWIPEVDLLSPNLTSKLERRNIKVHALQIDDHFEQMSNLHGAVLFQVNAQGPLQAVTKHRKRQNGSGFENTNITVPNNSLFSFFNDQLSCPVLGESTMPQQMSAELTISSMSLQVTLSMVSRGTLNPPSVTSLNFSTPTTGHITGTLSVRSFLQGIVNSVGAEIVNIALPPFLIDGIMTTNPSFVITLNSVGLAQLQSNMVTDVVFLIDIEVLFNYPTNSPPATVDISVFPTSAFAVSLMPSENSNVQLELNAVFQLIVEVSAFTSFVDLSVLYDLGHNIAMTALPSEPNNEEVCVNVTKTFEAQVSNDGPFFVVFEEASSLPLFEKEITVLSTCKVVPLGPSPPITRFTRSSLYERDVLSCAPTLAVSQDALSFEI</sequence>
<organism evidence="2 3">
    <name type="scientific">Schizopora paradoxa</name>
    <dbReference type="NCBI Taxonomy" id="27342"/>
    <lineage>
        <taxon>Eukaryota</taxon>
        <taxon>Fungi</taxon>
        <taxon>Dikarya</taxon>
        <taxon>Basidiomycota</taxon>
        <taxon>Agaricomycotina</taxon>
        <taxon>Agaricomycetes</taxon>
        <taxon>Hymenochaetales</taxon>
        <taxon>Schizoporaceae</taxon>
        <taxon>Schizopora</taxon>
    </lineage>
</organism>
<accession>A0A0H2SKG5</accession>
<evidence type="ECO:0000313" key="3">
    <source>
        <dbReference type="Proteomes" id="UP000053477"/>
    </source>
</evidence>
<protein>
    <submittedName>
        <fullName evidence="2">Uncharacterized protein</fullName>
    </submittedName>
</protein>
<evidence type="ECO:0000256" key="1">
    <source>
        <dbReference type="SAM" id="SignalP"/>
    </source>
</evidence>
<feature type="chain" id="PRO_5005202230" evidence="1">
    <location>
        <begin position="22"/>
        <end position="498"/>
    </location>
</feature>